<protein>
    <submittedName>
        <fullName evidence="2">Peroxiredoxin</fullName>
    </submittedName>
</protein>
<dbReference type="OrthoDB" id="9815205at2"/>
<dbReference type="PANTHER" id="PTHR42852">
    <property type="entry name" value="THIOL:DISULFIDE INTERCHANGE PROTEIN DSBE"/>
    <property type="match status" value="1"/>
</dbReference>
<feature type="domain" description="Thioredoxin" evidence="1">
    <location>
        <begin position="72"/>
        <end position="215"/>
    </location>
</feature>
<dbReference type="CDD" id="cd02966">
    <property type="entry name" value="TlpA_like_family"/>
    <property type="match status" value="1"/>
</dbReference>
<keyword evidence="3" id="KW-1185">Reference proteome</keyword>
<evidence type="ECO:0000313" key="2">
    <source>
        <dbReference type="EMBL" id="SFF35778.1"/>
    </source>
</evidence>
<dbReference type="Pfam" id="PF00578">
    <property type="entry name" value="AhpC-TSA"/>
    <property type="match status" value="1"/>
</dbReference>
<dbReference type="PROSITE" id="PS51352">
    <property type="entry name" value="THIOREDOXIN_2"/>
    <property type="match status" value="1"/>
</dbReference>
<dbReference type="PANTHER" id="PTHR42852:SF17">
    <property type="entry name" value="THIOREDOXIN-LIKE PROTEIN HI_1115"/>
    <property type="match status" value="1"/>
</dbReference>
<proteinExistence type="predicted"/>
<dbReference type="GO" id="GO:0016491">
    <property type="term" value="F:oxidoreductase activity"/>
    <property type="evidence" value="ECO:0007669"/>
    <property type="project" value="InterPro"/>
</dbReference>
<evidence type="ECO:0000259" key="1">
    <source>
        <dbReference type="PROSITE" id="PS51352"/>
    </source>
</evidence>
<evidence type="ECO:0000313" key="3">
    <source>
        <dbReference type="Proteomes" id="UP000198598"/>
    </source>
</evidence>
<dbReference type="InterPro" id="IPR050553">
    <property type="entry name" value="Thioredoxin_ResA/DsbE_sf"/>
</dbReference>
<dbReference type="EMBL" id="FOLQ01000053">
    <property type="protein sequence ID" value="SFF35778.1"/>
    <property type="molecule type" value="Genomic_DNA"/>
</dbReference>
<dbReference type="InterPro" id="IPR036249">
    <property type="entry name" value="Thioredoxin-like_sf"/>
</dbReference>
<name>A0A1I2I283_9BACT</name>
<gene>
    <name evidence="2" type="ORF">SAMN05216167_15313</name>
</gene>
<dbReference type="AlphaFoldDB" id="A0A1I2I283"/>
<dbReference type="RefSeq" id="WP_093835301.1">
    <property type="nucleotide sequence ID" value="NZ_FOLQ01000053.1"/>
</dbReference>
<dbReference type="STRING" id="662367.SAMN05216167_15313"/>
<reference evidence="2 3" key="1">
    <citation type="submission" date="2016-10" db="EMBL/GenBank/DDBJ databases">
        <authorList>
            <person name="de Groot N.N."/>
        </authorList>
    </citation>
    <scope>NUCLEOTIDE SEQUENCE [LARGE SCALE GENOMIC DNA]</scope>
    <source>
        <strain evidence="2 3">DSM 26130</strain>
    </source>
</reference>
<dbReference type="GO" id="GO:0016209">
    <property type="term" value="F:antioxidant activity"/>
    <property type="evidence" value="ECO:0007669"/>
    <property type="project" value="InterPro"/>
</dbReference>
<dbReference type="SUPFAM" id="SSF52833">
    <property type="entry name" value="Thioredoxin-like"/>
    <property type="match status" value="1"/>
</dbReference>
<dbReference type="InterPro" id="IPR013766">
    <property type="entry name" value="Thioredoxin_domain"/>
</dbReference>
<dbReference type="Proteomes" id="UP000198598">
    <property type="component" value="Unassembled WGS sequence"/>
</dbReference>
<organism evidence="2 3">
    <name type="scientific">Spirosoma endophyticum</name>
    <dbReference type="NCBI Taxonomy" id="662367"/>
    <lineage>
        <taxon>Bacteria</taxon>
        <taxon>Pseudomonadati</taxon>
        <taxon>Bacteroidota</taxon>
        <taxon>Cytophagia</taxon>
        <taxon>Cytophagales</taxon>
        <taxon>Cytophagaceae</taxon>
        <taxon>Spirosoma</taxon>
    </lineage>
</organism>
<sequence>MVKRGLYYLSIYIWLPYNLHAQNNTLKQCLIDHAKAIQAVATTKSTTQGAFIQPLDATYQKYQQIHYDWEECVKGHQMPLSTFKTLDGESYDSSTLAGKVLVLNFWFMSCAPCVAEMPALNKLVEEYKGKGVLFLGFSSDKAEQLKPTFFQQHPFNFKIIADARDIGKSFYFFGNPTTYIIDQQGIIRNAWVGDAGLDKLGPYTRAKKAIDNLLTTSHK</sequence>
<accession>A0A1I2I283</accession>
<dbReference type="InterPro" id="IPR000866">
    <property type="entry name" value="AhpC/TSA"/>
</dbReference>
<dbReference type="Gene3D" id="3.40.30.10">
    <property type="entry name" value="Glutaredoxin"/>
    <property type="match status" value="1"/>
</dbReference>